<accession>A0A917H1K3</accession>
<dbReference type="InterPro" id="IPR029491">
    <property type="entry name" value="Helicase_HTH"/>
</dbReference>
<dbReference type="PIRSF" id="PIRSF021350">
    <property type="entry name" value="UCP021350"/>
    <property type="match status" value="1"/>
</dbReference>
<gene>
    <name evidence="2" type="primary">ypbB</name>
    <name evidence="2" type="ORF">GCM10011398_05820</name>
</gene>
<dbReference type="AlphaFoldDB" id="A0A917H1K3"/>
<evidence type="ECO:0000313" key="3">
    <source>
        <dbReference type="Proteomes" id="UP000622860"/>
    </source>
</evidence>
<dbReference type="RefSeq" id="WP_188453828.1">
    <property type="nucleotide sequence ID" value="NZ_BMFR01000001.1"/>
</dbReference>
<name>A0A917H1K3_9BACI</name>
<proteinExistence type="predicted"/>
<sequence length="348" mass="40841">MLLEGILLKCCYNFQNERTPSAVYHLLNGKKSIQTVQDSHIYDLKSFYGIYKQISKRMIDEKLNLLVKHHLLTKEFIPTADGVKWLLKNDDLLLFEGFNGIKYHTIAPVFSDRLLLLIQTLTNSKMQHLSFIPIIDTPPVLYWMKNYYRKIRSYETAYLKGIYEELKQLLGDFSEQDANLFVDRLSGYRTYGKTSHQLSESYQINLSDVPLVWIRMIHHILSVVYSNCMNYPALHSIISDIKNKILITHSAQQTFNLLHKNYSAEEIAHIRNLKLNTIYDHMVEIALFDQSFPTTMYVSKEQQDEIICTIKRMKTSALKQIKENVNEKISYFQIRLVLATVYNSKQHR</sequence>
<evidence type="ECO:0000259" key="1">
    <source>
        <dbReference type="Pfam" id="PF14493"/>
    </source>
</evidence>
<dbReference type="Pfam" id="PF14493">
    <property type="entry name" value="HTH_40"/>
    <property type="match status" value="1"/>
</dbReference>
<keyword evidence="3" id="KW-1185">Reference proteome</keyword>
<dbReference type="Proteomes" id="UP000622860">
    <property type="component" value="Unassembled WGS sequence"/>
</dbReference>
<dbReference type="InterPro" id="IPR008308">
    <property type="entry name" value="YpbB-like"/>
</dbReference>
<comment type="caution">
    <text evidence="2">The sequence shown here is derived from an EMBL/GenBank/DDBJ whole genome shotgun (WGS) entry which is preliminary data.</text>
</comment>
<dbReference type="EMBL" id="BMFR01000001">
    <property type="protein sequence ID" value="GGG65027.1"/>
    <property type="molecule type" value="Genomic_DNA"/>
</dbReference>
<protein>
    <recommendedName>
        <fullName evidence="1">Helicase Helix-turn-helix domain-containing protein</fullName>
    </recommendedName>
</protein>
<reference evidence="2" key="2">
    <citation type="submission" date="2020-09" db="EMBL/GenBank/DDBJ databases">
        <authorList>
            <person name="Sun Q."/>
            <person name="Zhou Y."/>
        </authorList>
    </citation>
    <scope>NUCLEOTIDE SEQUENCE</scope>
    <source>
        <strain evidence="2">CGMCC 1.12754</strain>
    </source>
</reference>
<dbReference type="Gene3D" id="1.10.10.1390">
    <property type="entry name" value="ATP-dependent DNA helicase RecQ"/>
    <property type="match status" value="1"/>
</dbReference>
<organism evidence="2 3">
    <name type="scientific">Virgibacillus oceani</name>
    <dbReference type="NCBI Taxonomy" id="1479511"/>
    <lineage>
        <taxon>Bacteria</taxon>
        <taxon>Bacillati</taxon>
        <taxon>Bacillota</taxon>
        <taxon>Bacilli</taxon>
        <taxon>Bacillales</taxon>
        <taxon>Bacillaceae</taxon>
        <taxon>Virgibacillus</taxon>
    </lineage>
</organism>
<feature type="domain" description="Helicase Helix-turn-helix" evidence="1">
    <location>
        <begin position="250"/>
        <end position="338"/>
    </location>
</feature>
<reference evidence="2" key="1">
    <citation type="journal article" date="2014" name="Int. J. Syst. Evol. Microbiol.">
        <title>Complete genome sequence of Corynebacterium casei LMG S-19264T (=DSM 44701T), isolated from a smear-ripened cheese.</title>
        <authorList>
            <consortium name="US DOE Joint Genome Institute (JGI-PGF)"/>
            <person name="Walter F."/>
            <person name="Albersmeier A."/>
            <person name="Kalinowski J."/>
            <person name="Ruckert C."/>
        </authorList>
    </citation>
    <scope>NUCLEOTIDE SEQUENCE</scope>
    <source>
        <strain evidence="2">CGMCC 1.12754</strain>
    </source>
</reference>
<evidence type="ECO:0000313" key="2">
    <source>
        <dbReference type="EMBL" id="GGG65027.1"/>
    </source>
</evidence>